<dbReference type="SUPFAM" id="SSF48498">
    <property type="entry name" value="Tetracyclin repressor-like, C-terminal domain"/>
    <property type="match status" value="1"/>
</dbReference>
<dbReference type="PANTHER" id="PTHR30055:SF226">
    <property type="entry name" value="HTH-TYPE TRANSCRIPTIONAL REGULATOR PKSA"/>
    <property type="match status" value="1"/>
</dbReference>
<dbReference type="InterPro" id="IPR050109">
    <property type="entry name" value="HTH-type_TetR-like_transc_reg"/>
</dbReference>
<evidence type="ECO:0000259" key="3">
    <source>
        <dbReference type="PROSITE" id="PS50977"/>
    </source>
</evidence>
<dbReference type="InterPro" id="IPR036271">
    <property type="entry name" value="Tet_transcr_reg_TetR-rel_C_sf"/>
</dbReference>
<comment type="caution">
    <text evidence="4">The sequence shown here is derived from an EMBL/GenBank/DDBJ whole genome shotgun (WGS) entry which is preliminary data.</text>
</comment>
<feature type="DNA-binding region" description="H-T-H motif" evidence="2">
    <location>
        <begin position="27"/>
        <end position="46"/>
    </location>
</feature>
<dbReference type="Proteomes" id="UP000239494">
    <property type="component" value="Unassembled WGS sequence"/>
</dbReference>
<evidence type="ECO:0000313" key="5">
    <source>
        <dbReference type="Proteomes" id="UP000239494"/>
    </source>
</evidence>
<accession>A0A2T0SQN6</accession>
<dbReference type="InterPro" id="IPR023772">
    <property type="entry name" value="DNA-bd_HTH_TetR-type_CS"/>
</dbReference>
<dbReference type="PROSITE" id="PS01081">
    <property type="entry name" value="HTH_TETR_1"/>
    <property type="match status" value="1"/>
</dbReference>
<keyword evidence="5" id="KW-1185">Reference proteome</keyword>
<dbReference type="PRINTS" id="PR00455">
    <property type="entry name" value="HTHTETR"/>
</dbReference>
<dbReference type="AlphaFoldDB" id="A0A2T0SQN6"/>
<dbReference type="PANTHER" id="PTHR30055">
    <property type="entry name" value="HTH-TYPE TRANSCRIPTIONAL REGULATOR RUTR"/>
    <property type="match status" value="1"/>
</dbReference>
<protein>
    <submittedName>
        <fullName evidence="4">TetR family transcriptional regulator</fullName>
    </submittedName>
</protein>
<dbReference type="PROSITE" id="PS50977">
    <property type="entry name" value="HTH_TETR_2"/>
    <property type="match status" value="1"/>
</dbReference>
<dbReference type="SUPFAM" id="SSF46689">
    <property type="entry name" value="Homeodomain-like"/>
    <property type="match status" value="1"/>
</dbReference>
<evidence type="ECO:0000256" key="1">
    <source>
        <dbReference type="ARBA" id="ARBA00023125"/>
    </source>
</evidence>
<gene>
    <name evidence="4" type="ORF">CLV43_113154</name>
</gene>
<reference evidence="4 5" key="1">
    <citation type="submission" date="2018-03" db="EMBL/GenBank/DDBJ databases">
        <title>Genomic Encyclopedia of Archaeal and Bacterial Type Strains, Phase II (KMG-II): from individual species to whole genera.</title>
        <authorList>
            <person name="Goeker M."/>
        </authorList>
    </citation>
    <scope>NUCLEOTIDE SEQUENCE [LARGE SCALE GENOMIC DNA]</scope>
    <source>
        <strain evidence="4 5">DSM 44720</strain>
    </source>
</reference>
<feature type="domain" description="HTH tetR-type" evidence="3">
    <location>
        <begin position="4"/>
        <end position="64"/>
    </location>
</feature>
<keyword evidence="1 2" id="KW-0238">DNA-binding</keyword>
<name>A0A2T0SQN6_9PSEU</name>
<evidence type="ECO:0000313" key="4">
    <source>
        <dbReference type="EMBL" id="PRY35727.1"/>
    </source>
</evidence>
<dbReference type="InterPro" id="IPR009057">
    <property type="entry name" value="Homeodomain-like_sf"/>
</dbReference>
<dbReference type="EMBL" id="PVTF01000013">
    <property type="protein sequence ID" value="PRY35727.1"/>
    <property type="molecule type" value="Genomic_DNA"/>
</dbReference>
<dbReference type="Gene3D" id="1.10.357.10">
    <property type="entry name" value="Tetracycline Repressor, domain 2"/>
    <property type="match status" value="1"/>
</dbReference>
<evidence type="ECO:0000256" key="2">
    <source>
        <dbReference type="PROSITE-ProRule" id="PRU00335"/>
    </source>
</evidence>
<proteinExistence type="predicted"/>
<dbReference type="GO" id="GO:0003700">
    <property type="term" value="F:DNA-binding transcription factor activity"/>
    <property type="evidence" value="ECO:0007669"/>
    <property type="project" value="TreeGrafter"/>
</dbReference>
<dbReference type="InterPro" id="IPR001647">
    <property type="entry name" value="HTH_TetR"/>
</dbReference>
<organism evidence="4 5">
    <name type="scientific">Umezawaea tangerina</name>
    <dbReference type="NCBI Taxonomy" id="84725"/>
    <lineage>
        <taxon>Bacteria</taxon>
        <taxon>Bacillati</taxon>
        <taxon>Actinomycetota</taxon>
        <taxon>Actinomycetes</taxon>
        <taxon>Pseudonocardiales</taxon>
        <taxon>Pseudonocardiaceae</taxon>
        <taxon>Umezawaea</taxon>
    </lineage>
</organism>
<sequence>MPAARRRALIVERAAEVFAERGYDGASVDEIVRRSDISAPVLYDHFPSKLALFREVLDTEYARLRGTWSGLGDGGPARERFTAALDAWFAHVEERRGSIPVLFHGSAADEDARRAQRDATRASRSALVPLVAGVLVEAEPDQVEMLVEVIAGSLASLALWWHDHPAVPRARLVAAAFDALWSGVGARVRP</sequence>
<dbReference type="GO" id="GO:0000976">
    <property type="term" value="F:transcription cis-regulatory region binding"/>
    <property type="evidence" value="ECO:0007669"/>
    <property type="project" value="TreeGrafter"/>
</dbReference>
<dbReference type="Pfam" id="PF00440">
    <property type="entry name" value="TetR_N"/>
    <property type="match status" value="1"/>
</dbReference>